<reference evidence="4" key="1">
    <citation type="submission" date="2021-02" db="EMBL/GenBank/DDBJ databases">
        <authorList>
            <person name="Dougan E. K."/>
            <person name="Rhodes N."/>
            <person name="Thang M."/>
            <person name="Chan C."/>
        </authorList>
    </citation>
    <scope>NUCLEOTIDE SEQUENCE</scope>
</reference>
<feature type="signal peptide" evidence="2">
    <location>
        <begin position="1"/>
        <end position="18"/>
    </location>
</feature>
<dbReference type="Proteomes" id="UP000654075">
    <property type="component" value="Unassembled WGS sequence"/>
</dbReference>
<evidence type="ECO:0000256" key="1">
    <source>
        <dbReference type="SAM" id="MobiDB-lite"/>
    </source>
</evidence>
<evidence type="ECO:0000256" key="2">
    <source>
        <dbReference type="SAM" id="SignalP"/>
    </source>
</evidence>
<dbReference type="InterPro" id="IPR011421">
    <property type="entry name" value="BCNT-C"/>
</dbReference>
<feature type="compositionally biased region" description="Acidic residues" evidence="1">
    <location>
        <begin position="284"/>
        <end position="293"/>
    </location>
</feature>
<sequence>MGLMLFAFAPGALTKLDALQWQWGKAILGCRFSKEFKRALVVAQCGWTLRLSSAMMEEVAVMLARLTALPLSHPAAVMLAATEQALASTWVSQTRAMLDRSGLPCAIPALCACFTAVELSEAQAALLRRYRREFVRPVLLERGRSEYITAAKPYLEALARPLIGSLTRGACRFLSWRGLLALRRGCGSDAWAIIRITGRWPCPVFGFHALPQEQRQRSPSEKSGYGAPCVPFEIAVPNRLVGGIIVVQIQTGTKIGIREATGAAYMMMMKRYLDSEAMATQQDGDFEADDSDGEVAKEAANDEIGPEDEEMQRRIFAEAETVFAEMQKEEAAQVARRVPRTHADPLFLEFQRRHVRPAKDCSLRRVLAELAKYSNSVQADAPQPKSVAELKKQVRAAAQEGGSAPSACGLQPRVRATSVVIEDTVRFAGEAMAVRRRLTPGSAEELRWQQAQKRRKTATLGGTIGSALDAFLLGSAAGSGGGREVSSVEKSGIDWKRHKEESGLENLSSDPHAGALDRRDFLARAAFRSEAAARAAQRAAQRAAAARKGVARKA</sequence>
<comment type="caution">
    <text evidence="4">The sequence shown here is derived from an EMBL/GenBank/DDBJ whole genome shotgun (WGS) entry which is preliminary data.</text>
</comment>
<organism evidence="4 5">
    <name type="scientific">Polarella glacialis</name>
    <name type="common">Dinoflagellate</name>
    <dbReference type="NCBI Taxonomy" id="89957"/>
    <lineage>
        <taxon>Eukaryota</taxon>
        <taxon>Sar</taxon>
        <taxon>Alveolata</taxon>
        <taxon>Dinophyceae</taxon>
        <taxon>Suessiales</taxon>
        <taxon>Suessiaceae</taxon>
        <taxon>Polarella</taxon>
    </lineage>
</organism>
<accession>A0A813DQ42</accession>
<evidence type="ECO:0000313" key="4">
    <source>
        <dbReference type="EMBL" id="CAE8589232.1"/>
    </source>
</evidence>
<dbReference type="PROSITE" id="PS51279">
    <property type="entry name" value="BCNT_C"/>
    <property type="match status" value="1"/>
</dbReference>
<proteinExistence type="predicted"/>
<evidence type="ECO:0000259" key="3">
    <source>
        <dbReference type="PROSITE" id="PS51279"/>
    </source>
</evidence>
<dbReference type="AlphaFoldDB" id="A0A813DQ42"/>
<gene>
    <name evidence="4" type="ORF">PGLA1383_LOCUS8004</name>
</gene>
<evidence type="ECO:0000313" key="5">
    <source>
        <dbReference type="Proteomes" id="UP000654075"/>
    </source>
</evidence>
<feature type="domain" description="BCNT-C" evidence="3">
    <location>
        <begin position="462"/>
        <end position="543"/>
    </location>
</feature>
<keyword evidence="5" id="KW-1185">Reference proteome</keyword>
<dbReference type="Pfam" id="PF07572">
    <property type="entry name" value="BCNT"/>
    <property type="match status" value="1"/>
</dbReference>
<feature type="chain" id="PRO_5032495142" description="BCNT-C domain-containing protein" evidence="2">
    <location>
        <begin position="19"/>
        <end position="554"/>
    </location>
</feature>
<keyword evidence="2" id="KW-0732">Signal</keyword>
<dbReference type="EMBL" id="CAJNNV010003563">
    <property type="protein sequence ID" value="CAE8589232.1"/>
    <property type="molecule type" value="Genomic_DNA"/>
</dbReference>
<protein>
    <recommendedName>
        <fullName evidence="3">BCNT-C domain-containing protein</fullName>
    </recommendedName>
</protein>
<feature type="region of interest" description="Disordered" evidence="1">
    <location>
        <begin position="284"/>
        <end position="309"/>
    </location>
</feature>
<name>A0A813DQ42_POLGL</name>